<sequence>MRKLFCYLFASMIFISCTDQESIIEVERNKLMAEIYISPHTPNVSMEFSGSIIGESFFDINYVKINDQEVNYETYQDIGYSRRSALTFFWTPFNNYLPFSKSGKIEIATSIGKLYGFYKIPDTLSYVRYNFEIGDTLRNGDKLEIDIDNDADYYVLSYLIENRNIGDSNYFSIPGIIVSKDKHITIDQNILNRSGHIWITDIQSVIGPDIFASSVGNMSGDGVGYLYGQVSQSIANKFYIKLE</sequence>
<organism evidence="1">
    <name type="scientific">Ignavibacterium album</name>
    <dbReference type="NCBI Taxonomy" id="591197"/>
    <lineage>
        <taxon>Bacteria</taxon>
        <taxon>Pseudomonadati</taxon>
        <taxon>Ignavibacteriota</taxon>
        <taxon>Ignavibacteria</taxon>
        <taxon>Ignavibacteriales</taxon>
        <taxon>Ignavibacteriaceae</taxon>
        <taxon>Ignavibacterium</taxon>
    </lineage>
</organism>
<proteinExistence type="predicted"/>
<accession>A0A7V2ZJG4</accession>
<evidence type="ECO:0000313" key="1">
    <source>
        <dbReference type="EMBL" id="HFI91045.1"/>
    </source>
</evidence>
<protein>
    <submittedName>
        <fullName evidence="1">Uncharacterized protein</fullName>
    </submittedName>
</protein>
<dbReference type="EMBL" id="DSUJ01000008">
    <property type="protein sequence ID" value="HFI91045.1"/>
    <property type="molecule type" value="Genomic_DNA"/>
</dbReference>
<comment type="caution">
    <text evidence="1">The sequence shown here is derived from an EMBL/GenBank/DDBJ whole genome shotgun (WGS) entry which is preliminary data.</text>
</comment>
<gene>
    <name evidence="1" type="ORF">ENS31_05850</name>
</gene>
<dbReference type="PROSITE" id="PS51257">
    <property type="entry name" value="PROKAR_LIPOPROTEIN"/>
    <property type="match status" value="1"/>
</dbReference>
<name>A0A7V2ZJG4_9BACT</name>
<dbReference type="AlphaFoldDB" id="A0A7V2ZJG4"/>
<reference evidence="1" key="1">
    <citation type="journal article" date="2020" name="mSystems">
        <title>Genome- and Community-Level Interaction Insights into Carbon Utilization and Element Cycling Functions of Hydrothermarchaeota in Hydrothermal Sediment.</title>
        <authorList>
            <person name="Zhou Z."/>
            <person name="Liu Y."/>
            <person name="Xu W."/>
            <person name="Pan J."/>
            <person name="Luo Z.H."/>
            <person name="Li M."/>
        </authorList>
    </citation>
    <scope>NUCLEOTIDE SEQUENCE [LARGE SCALE GENOMIC DNA]</scope>
    <source>
        <strain evidence="1">SpSt-479</strain>
    </source>
</reference>